<gene>
    <name evidence="12" type="ORF">NECAME_12452</name>
</gene>
<feature type="chain" id="PRO_5004825091" evidence="10">
    <location>
        <begin position="31"/>
        <end position="984"/>
    </location>
</feature>
<evidence type="ECO:0000259" key="11">
    <source>
        <dbReference type="SMART" id="SM00645"/>
    </source>
</evidence>
<protein>
    <submittedName>
        <fullName evidence="12">Papain family cysteine protease</fullName>
    </submittedName>
</protein>
<dbReference type="OrthoDB" id="5850821at2759"/>
<proteinExistence type="inferred from homology"/>
<keyword evidence="3 10" id="KW-0732">Signal</keyword>
<keyword evidence="13" id="KW-1185">Reference proteome</keyword>
<dbReference type="InterPro" id="IPR000169">
    <property type="entry name" value="Pept_cys_AS"/>
</dbReference>
<dbReference type="CDD" id="cd02620">
    <property type="entry name" value="Peptidase_C1A_CathepsinB"/>
    <property type="match status" value="3"/>
</dbReference>
<dbReference type="PROSITE" id="PS00639">
    <property type="entry name" value="THIOL_PROTEASE_HIS"/>
    <property type="match status" value="3"/>
</dbReference>
<dbReference type="GO" id="GO:0006508">
    <property type="term" value="P:proteolysis"/>
    <property type="evidence" value="ECO:0007669"/>
    <property type="project" value="UniProtKB-KW"/>
</dbReference>
<dbReference type="Proteomes" id="UP000053676">
    <property type="component" value="Unassembled WGS sequence"/>
</dbReference>
<feature type="domain" description="Peptidase C1A papain C-terminal" evidence="11">
    <location>
        <begin position="101"/>
        <end position="353"/>
    </location>
</feature>
<dbReference type="InterPro" id="IPR025661">
    <property type="entry name" value="Pept_asp_AS"/>
</dbReference>
<dbReference type="SMART" id="SM00645">
    <property type="entry name" value="Pept_C1"/>
    <property type="match status" value="3"/>
</dbReference>
<dbReference type="PROSITE" id="PS00139">
    <property type="entry name" value="THIOL_PROTEASE_CYS"/>
    <property type="match status" value="3"/>
</dbReference>
<dbReference type="InterPro" id="IPR025660">
    <property type="entry name" value="Pept_his_AS"/>
</dbReference>
<evidence type="ECO:0000256" key="2">
    <source>
        <dbReference type="ARBA" id="ARBA00022670"/>
    </source>
</evidence>
<dbReference type="GO" id="GO:0008234">
    <property type="term" value="F:cysteine-type peptidase activity"/>
    <property type="evidence" value="ECO:0007669"/>
    <property type="project" value="UniProtKB-KW"/>
</dbReference>
<dbReference type="FunFam" id="3.90.70.10:FF:000031">
    <property type="entry name" value="Cathepsin B"/>
    <property type="match status" value="3"/>
</dbReference>
<evidence type="ECO:0000313" key="12">
    <source>
        <dbReference type="EMBL" id="ETN75330.1"/>
    </source>
</evidence>
<keyword evidence="2 12" id="KW-0645">Protease</keyword>
<organism evidence="12 13">
    <name type="scientific">Necator americanus</name>
    <name type="common">Human hookworm</name>
    <dbReference type="NCBI Taxonomy" id="51031"/>
    <lineage>
        <taxon>Eukaryota</taxon>
        <taxon>Metazoa</taxon>
        <taxon>Ecdysozoa</taxon>
        <taxon>Nematoda</taxon>
        <taxon>Chromadorea</taxon>
        <taxon>Rhabditida</taxon>
        <taxon>Rhabditina</taxon>
        <taxon>Rhabditomorpha</taxon>
        <taxon>Strongyloidea</taxon>
        <taxon>Ancylostomatidae</taxon>
        <taxon>Bunostominae</taxon>
        <taxon>Necator</taxon>
    </lineage>
</organism>
<sequence length="984" mass="112200">MSLEVSVLKGKKISLLQMLLFLTLFVAILAADEKIVEDAVKEESKALTGHALAEYVRTHQSLFEVEESEEVNDRMKYLLPKHFMVKPKEEDRTKIQLDKEPPEKFDARDAWPYCREIIGHVRDQSRCGSCWAVSAASTMSDRLCVQSKGKIKLHVSDTDILACCGEFCGAGCSGGWPFQAWKWVGKYGVCTGGDYRAKGVCKPYSFHPCGNHKNQVYYGECPKGSWPTPRCEQFCRRGYTKPYKRDKFYAKKSYWLPNNEKEIRLDIMKNGPVQAAFDVYEDFKLYKRGIYKHKEGIQTGGHAVKIIGWGKENGTDYWLIANSWSKDWGESGFFRMVRGENDCEMEDMITAGIMMVKESPETAMRMKFLMDKKFATVPDSKYRKEVKVDEEPPEKFDARDEWPECFSIGTIRDQSSCGSCWAVSAAEAMSDRLCIQSGGRIKVEISETDILACCPRPLCGLGCNGGWSFESWNFMVTHGVCTGGKYRQKGVCKPYPFHPCGFKPNQTYYGDCPGRLWATPKCTDFCNRGYVKPYEEDKYYGAHSEIIPATSAYVVANDEKAIRKEIMKYGPVQAVFYTYEDFGFYDGGIYVQTAGQETGAHAVKIIGWGEEKGVKYWLIANSWNFVWGEKGKVKNLLPKHFFDLQMLLFLTLFVAILAADEKIVEDAVKEESKALTGHALAEYVRTHQSLFEVEESEEVNVRMKYLLPKHFMVKPKEEDRTKIQLDKEPPEKFDARDAWPYCREIIGHVRDQSRCGSCWAVSAASVMSDRLCVQSNGKIKLHVSDTDILACCGEFCGDGCSGGWPFQAWEWVRKYGVCTGGDYRAKGVCKPYAFHPCGNHENQVYYGVCPKGSWPTPRCEKFCQRGYIKPYKKDKFYAKKSYWLPNDEKEIRLDIMKNGPVQAAFDVYEDFKLYKRGIYKHKEGIQTGGHAVKIIGWGKDNGTDYWLIANSWSKDWGESGFFRMVRGENDCEIEDMITAGIMMV</sequence>
<dbReference type="Gene3D" id="3.90.70.10">
    <property type="entry name" value="Cysteine proteinases"/>
    <property type="match status" value="3"/>
</dbReference>
<dbReference type="KEGG" id="nai:NECAME_12452"/>
<reference evidence="13" key="1">
    <citation type="journal article" date="2014" name="Nat. Genet.">
        <title>Genome of the human hookworm Necator americanus.</title>
        <authorList>
            <person name="Tang Y.T."/>
            <person name="Gao X."/>
            <person name="Rosa B.A."/>
            <person name="Abubucker S."/>
            <person name="Hallsworth-Pepin K."/>
            <person name="Martin J."/>
            <person name="Tyagi R."/>
            <person name="Heizer E."/>
            <person name="Zhang X."/>
            <person name="Bhonagiri-Palsikar V."/>
            <person name="Minx P."/>
            <person name="Warren W.C."/>
            <person name="Wang Q."/>
            <person name="Zhan B."/>
            <person name="Hotez P.J."/>
            <person name="Sternberg P.W."/>
            <person name="Dougall A."/>
            <person name="Gaze S.T."/>
            <person name="Mulvenna J."/>
            <person name="Sotillo J."/>
            <person name="Ranganathan S."/>
            <person name="Rabelo E.M."/>
            <person name="Wilson R.K."/>
            <person name="Felgner P.L."/>
            <person name="Bethony J."/>
            <person name="Hawdon J.M."/>
            <person name="Gasser R.B."/>
            <person name="Loukas A."/>
            <person name="Mitreva M."/>
        </authorList>
    </citation>
    <scope>NUCLEOTIDE SEQUENCE [LARGE SCALE GENOMIC DNA]</scope>
</reference>
<evidence type="ECO:0000256" key="5">
    <source>
        <dbReference type="ARBA" id="ARBA00022807"/>
    </source>
</evidence>
<dbReference type="InterPro" id="IPR000668">
    <property type="entry name" value="Peptidase_C1A_C"/>
</dbReference>
<keyword evidence="7" id="KW-1015">Disulfide bond</keyword>
<evidence type="ECO:0000256" key="1">
    <source>
        <dbReference type="ARBA" id="ARBA00008455"/>
    </source>
</evidence>
<keyword evidence="5" id="KW-0788">Thiol protease</keyword>
<evidence type="ECO:0000313" key="13">
    <source>
        <dbReference type="Proteomes" id="UP000053676"/>
    </source>
</evidence>
<dbReference type="PANTHER" id="PTHR12411">
    <property type="entry name" value="CYSTEINE PROTEASE FAMILY C1-RELATED"/>
    <property type="match status" value="1"/>
</dbReference>
<keyword evidence="8" id="KW-0325">Glycoprotein</keyword>
<dbReference type="EMBL" id="KI660305">
    <property type="protein sequence ID" value="ETN75330.1"/>
    <property type="molecule type" value="Genomic_DNA"/>
</dbReference>
<evidence type="ECO:0000256" key="9">
    <source>
        <dbReference type="ARBA" id="ARBA00057399"/>
    </source>
</evidence>
<evidence type="ECO:0000256" key="7">
    <source>
        <dbReference type="ARBA" id="ARBA00023157"/>
    </source>
</evidence>
<accession>W2T008</accession>
<dbReference type="AlphaFoldDB" id="W2T008"/>
<comment type="function">
    <text evidence="9">Expression of the protease correlates with blood-feeding and suggests a role for the protease in blood digestion.</text>
</comment>
<keyword evidence="6" id="KW-0865">Zymogen</keyword>
<evidence type="ECO:0000256" key="8">
    <source>
        <dbReference type="ARBA" id="ARBA00023180"/>
    </source>
</evidence>
<feature type="signal peptide" evidence="10">
    <location>
        <begin position="1"/>
        <end position="30"/>
    </location>
</feature>
<name>W2T008_NECAM</name>
<keyword evidence="4" id="KW-0378">Hydrolase</keyword>
<evidence type="ECO:0000256" key="3">
    <source>
        <dbReference type="ARBA" id="ARBA00022729"/>
    </source>
</evidence>
<evidence type="ECO:0000256" key="10">
    <source>
        <dbReference type="SAM" id="SignalP"/>
    </source>
</evidence>
<comment type="similarity">
    <text evidence="1">Belongs to the peptidase C1 family.</text>
</comment>
<dbReference type="PROSITE" id="PS00640">
    <property type="entry name" value="THIOL_PROTEASE_ASN"/>
    <property type="match status" value="2"/>
</dbReference>
<dbReference type="SUPFAM" id="SSF54001">
    <property type="entry name" value="Cysteine proteinases"/>
    <property type="match status" value="3"/>
</dbReference>
<evidence type="ECO:0000256" key="4">
    <source>
        <dbReference type="ARBA" id="ARBA00022801"/>
    </source>
</evidence>
<dbReference type="InterPro" id="IPR038765">
    <property type="entry name" value="Papain-like_cys_pep_sf"/>
</dbReference>
<dbReference type="InterPro" id="IPR013128">
    <property type="entry name" value="Peptidase_C1A"/>
</dbReference>
<dbReference type="Pfam" id="PF00112">
    <property type="entry name" value="Peptidase_C1"/>
    <property type="match status" value="3"/>
</dbReference>
<feature type="domain" description="Peptidase C1A papain C-terminal" evidence="11">
    <location>
        <begin position="729"/>
        <end position="981"/>
    </location>
</feature>
<evidence type="ECO:0000256" key="6">
    <source>
        <dbReference type="ARBA" id="ARBA00023145"/>
    </source>
</evidence>
<feature type="domain" description="Peptidase C1A papain C-terminal" evidence="11">
    <location>
        <begin position="392"/>
        <end position="651"/>
    </location>
</feature>
<dbReference type="PRINTS" id="PR00705">
    <property type="entry name" value="PAPAIN"/>
</dbReference>